<sequence>MKRFYKLVSVGHEAAGYRVLLDGRAVKTVGGRPQAVPTAALAEAMAAEWAGQGEAIDPSAFLFRDMADYAIDVVAPERARAIMELLPYGETDTLCYRAEPDEPLAGRQREVWEPLLVAAEARHAVRFVRVAGIMHRPQPAETLEALRAELERLDAFALAALRNTTSLAASLTLGLAAIEPGADVAALWNAANLEEDWQAELWGKDAEAMERRHRRGAAFHAAARFAALARN</sequence>
<dbReference type="RefSeq" id="WP_277279279.1">
    <property type="nucleotide sequence ID" value="NZ_JAROCY010000014.1"/>
</dbReference>
<dbReference type="PANTHER" id="PTHR21013:SF10">
    <property type="entry name" value="ATP SYNTHASE MITOCHONDRIAL F1 COMPLEX ASSEMBLY FACTOR 2"/>
    <property type="match status" value="1"/>
</dbReference>
<comment type="similarity">
    <text evidence="1">Belongs to the ATP12 family.</text>
</comment>
<proteinExistence type="inferred from homology"/>
<organism evidence="4 5">
    <name type="scientific">Novosphingobium cyanobacteriorum</name>
    <dbReference type="NCBI Taxonomy" id="3024215"/>
    <lineage>
        <taxon>Bacteria</taxon>
        <taxon>Pseudomonadati</taxon>
        <taxon>Pseudomonadota</taxon>
        <taxon>Alphaproteobacteria</taxon>
        <taxon>Sphingomonadales</taxon>
        <taxon>Sphingomonadaceae</taxon>
        <taxon>Novosphingobium</taxon>
    </lineage>
</organism>
<dbReference type="InterPro" id="IPR023335">
    <property type="entry name" value="ATP12_ortho_dom_sf"/>
</dbReference>
<dbReference type="Proteomes" id="UP001222770">
    <property type="component" value="Unassembled WGS sequence"/>
</dbReference>
<keyword evidence="5" id="KW-1185">Reference proteome</keyword>
<comment type="caution">
    <text evidence="4">The sequence shown here is derived from an EMBL/GenBank/DDBJ whole genome shotgun (WGS) entry which is preliminary data.</text>
</comment>
<dbReference type="Gene3D" id="1.10.3580.10">
    <property type="entry name" value="ATP12 ATPase"/>
    <property type="match status" value="1"/>
</dbReference>
<dbReference type="InterPro" id="IPR042272">
    <property type="entry name" value="ATP12_ATP_synth-F1-assembly_N"/>
</dbReference>
<name>A0ABT6CL67_9SPHN</name>
<dbReference type="Pfam" id="PF07542">
    <property type="entry name" value="ATP12"/>
    <property type="match status" value="1"/>
</dbReference>
<dbReference type="SUPFAM" id="SSF160909">
    <property type="entry name" value="ATP12-like"/>
    <property type="match status" value="1"/>
</dbReference>
<dbReference type="EMBL" id="JAROCY010000014">
    <property type="protein sequence ID" value="MDF8334531.1"/>
    <property type="molecule type" value="Genomic_DNA"/>
</dbReference>
<keyword evidence="3" id="KW-0143">Chaperone</keyword>
<dbReference type="PANTHER" id="PTHR21013">
    <property type="entry name" value="ATP SYNTHASE MITOCHONDRIAL F1 COMPLEX ASSEMBLY FACTOR 2/ATP12 PROTEIN, MITOCHONDRIAL PRECURSOR"/>
    <property type="match status" value="1"/>
</dbReference>
<dbReference type="Gene3D" id="3.30.2180.10">
    <property type="entry name" value="ATP12-like"/>
    <property type="match status" value="1"/>
</dbReference>
<dbReference type="InterPro" id="IPR011419">
    <property type="entry name" value="ATP12_ATP_synth-F1-assembly"/>
</dbReference>
<keyword evidence="2" id="KW-0809">Transit peptide</keyword>
<evidence type="ECO:0000313" key="5">
    <source>
        <dbReference type="Proteomes" id="UP001222770"/>
    </source>
</evidence>
<evidence type="ECO:0000256" key="3">
    <source>
        <dbReference type="ARBA" id="ARBA00023186"/>
    </source>
</evidence>
<evidence type="ECO:0000256" key="2">
    <source>
        <dbReference type="ARBA" id="ARBA00022946"/>
    </source>
</evidence>
<accession>A0ABT6CL67</accession>
<evidence type="ECO:0000256" key="1">
    <source>
        <dbReference type="ARBA" id="ARBA00008231"/>
    </source>
</evidence>
<reference evidence="4 5" key="1">
    <citation type="submission" date="2023-03" db="EMBL/GenBank/DDBJ databases">
        <title>Novosphingobium cyanobacteriorum sp. nov., isolated from a eutrophic reservoir during the Microcystis bloom period.</title>
        <authorList>
            <person name="Kang M."/>
            <person name="Le V."/>
            <person name="Ko S.-R."/>
            <person name="Lee S.-A."/>
            <person name="Ahn C.-Y."/>
        </authorList>
    </citation>
    <scope>NUCLEOTIDE SEQUENCE [LARGE SCALE GENOMIC DNA]</scope>
    <source>
        <strain evidence="4 5">HBC54</strain>
    </source>
</reference>
<evidence type="ECO:0000313" key="4">
    <source>
        <dbReference type="EMBL" id="MDF8334531.1"/>
    </source>
</evidence>
<gene>
    <name evidence="4" type="ORF">POM99_15090</name>
</gene>
<protein>
    <submittedName>
        <fullName evidence="4">ATP12 family protein</fullName>
    </submittedName>
</protein>